<dbReference type="EMBL" id="CADIJZ010000002">
    <property type="protein sequence ID" value="CAB3642250.1"/>
    <property type="molecule type" value="Genomic_DNA"/>
</dbReference>
<evidence type="ECO:0000313" key="5">
    <source>
        <dbReference type="Proteomes" id="UP000494205"/>
    </source>
</evidence>
<reference evidence="2 5" key="2">
    <citation type="submission" date="2020-04" db="EMBL/GenBank/DDBJ databases">
        <authorList>
            <person name="De Canck E."/>
        </authorList>
    </citation>
    <scope>NUCLEOTIDE SEQUENCE [LARGE SCALE GENOMIC DNA]</scope>
    <source>
        <strain evidence="2 5">LMG 27174</strain>
    </source>
</reference>
<keyword evidence="1" id="KW-0472">Membrane</keyword>
<feature type="transmembrane region" description="Helical" evidence="1">
    <location>
        <begin position="48"/>
        <end position="68"/>
    </location>
</feature>
<name>A0A2N7WUH8_9BURK</name>
<keyword evidence="1" id="KW-0812">Transmembrane</keyword>
<dbReference type="EMBL" id="PNXY01000003">
    <property type="protein sequence ID" value="PMS33138.1"/>
    <property type="molecule type" value="Genomic_DNA"/>
</dbReference>
<evidence type="ECO:0000313" key="2">
    <source>
        <dbReference type="EMBL" id="CAB3642250.1"/>
    </source>
</evidence>
<evidence type="ECO:0000256" key="1">
    <source>
        <dbReference type="SAM" id="Phobius"/>
    </source>
</evidence>
<evidence type="ECO:0000313" key="3">
    <source>
        <dbReference type="EMBL" id="PMS33138.1"/>
    </source>
</evidence>
<organism evidence="2 5">
    <name type="scientific">Paraburkholderia rhynchosiae</name>
    <dbReference type="NCBI Taxonomy" id="487049"/>
    <lineage>
        <taxon>Bacteria</taxon>
        <taxon>Pseudomonadati</taxon>
        <taxon>Pseudomonadota</taxon>
        <taxon>Betaproteobacteria</taxon>
        <taxon>Burkholderiales</taxon>
        <taxon>Burkholderiaceae</taxon>
        <taxon>Paraburkholderia</taxon>
    </lineage>
</organism>
<accession>A0A2N7WUH8</accession>
<protein>
    <submittedName>
        <fullName evidence="2">Uncharacterized protein</fullName>
    </submittedName>
</protein>
<feature type="transmembrane region" description="Helical" evidence="1">
    <location>
        <begin position="12"/>
        <end position="36"/>
    </location>
</feature>
<dbReference type="AlphaFoldDB" id="A0A2N7WUH8"/>
<sequence>MKRLLLAYLKIFLIAFAAIALVVAFANFVVHMFYGANFTLSSDDLRTVLKQGALLGTLFCVFATVAYVRRKG</sequence>
<proteinExistence type="predicted"/>
<dbReference type="Proteomes" id="UP000235659">
    <property type="component" value="Unassembled WGS sequence"/>
</dbReference>
<dbReference type="RefSeq" id="WP_102631319.1">
    <property type="nucleotide sequence ID" value="NZ_CADIJZ010000002.1"/>
</dbReference>
<dbReference type="Proteomes" id="UP000494205">
    <property type="component" value="Unassembled WGS sequence"/>
</dbReference>
<gene>
    <name evidence="3" type="ORF">C0Z16_06400</name>
    <name evidence="2" type="ORF">LMG27174_00496</name>
</gene>
<keyword evidence="4" id="KW-1185">Reference proteome</keyword>
<keyword evidence="1" id="KW-1133">Transmembrane helix</keyword>
<reference evidence="3 4" key="1">
    <citation type="submission" date="2018-01" db="EMBL/GenBank/DDBJ databases">
        <title>Whole genome analyses suggest that Burkholderia sensu lato contains two further novel genera in the rhizoxinica-symbiotica group Mycetohabitans gen. nov., and Trinickia gen. nov.: implications for the evolution of diazotrophy and nodulation in the Burkholderiaceae.</title>
        <authorList>
            <person name="Estrada-de los Santos P."/>
            <person name="Palmer M."/>
            <person name="Chavez-Ramirez B."/>
            <person name="Beukes C."/>
            <person name="Steenkamp E.T."/>
            <person name="Hirsch A.M."/>
            <person name="Manyaka P."/>
            <person name="Maluk M."/>
            <person name="Lafos M."/>
            <person name="Crook M."/>
            <person name="Gross E."/>
            <person name="Simon M.F."/>
            <person name="Bueno dos Reis Junior F."/>
            <person name="Poole P.S."/>
            <person name="Venter S.N."/>
            <person name="James E.K."/>
        </authorList>
    </citation>
    <scope>NUCLEOTIDE SEQUENCE [LARGE SCALE GENOMIC DNA]</scope>
    <source>
        <strain evidence="3 4">WSM 3937</strain>
    </source>
</reference>
<evidence type="ECO:0000313" key="4">
    <source>
        <dbReference type="Proteomes" id="UP000235659"/>
    </source>
</evidence>